<reference evidence="1" key="1">
    <citation type="submission" date="2023-08" db="EMBL/GenBank/DDBJ databases">
        <authorList>
            <person name="Park H.-K."/>
            <person name="Kim I.-S."/>
        </authorList>
    </citation>
    <scope>NUCLEOTIDE SEQUENCE</scope>
    <source>
        <strain evidence="1">NRERC-220</strain>
    </source>
</reference>
<keyword evidence="2" id="KW-1185">Reference proteome</keyword>
<sequence length="40" mass="4790">MRLTTHPLLNFGKNWQNFVTMMEMRCFPIGSKDKEKMAEK</sequence>
<comment type="caution">
    <text evidence="1">The sequence shown here is derived from an EMBL/GenBank/DDBJ whole genome shotgun (WGS) entry which is preliminary data.</text>
</comment>
<gene>
    <name evidence="1" type="ORF">RAM70_16525</name>
</gene>
<organism evidence="1 2">
    <name type="scientific">Microcystis wesenbergii NRERC-220</name>
    <dbReference type="NCBI Taxonomy" id="3068991"/>
    <lineage>
        <taxon>Bacteria</taxon>
        <taxon>Bacillati</taxon>
        <taxon>Cyanobacteriota</taxon>
        <taxon>Cyanophyceae</taxon>
        <taxon>Oscillatoriophycideae</taxon>
        <taxon>Chroococcales</taxon>
        <taxon>Microcystaceae</taxon>
        <taxon>Microcystis</taxon>
    </lineage>
</organism>
<dbReference type="RefSeq" id="WP_274518324.1">
    <property type="nucleotide sequence ID" value="NZ_JAVSJA010000001.1"/>
</dbReference>
<evidence type="ECO:0000313" key="2">
    <source>
        <dbReference type="Proteomes" id="UP001180650"/>
    </source>
</evidence>
<protein>
    <submittedName>
        <fullName evidence="1">Uncharacterized protein</fullName>
    </submittedName>
</protein>
<dbReference type="Proteomes" id="UP001180650">
    <property type="component" value="Unassembled WGS sequence"/>
</dbReference>
<dbReference type="EMBL" id="JAVSJA010000001">
    <property type="protein sequence ID" value="MDT3676031.1"/>
    <property type="molecule type" value="Genomic_DNA"/>
</dbReference>
<name>A0ABU3HN99_9CHRO</name>
<accession>A0ABU3HN99</accession>
<proteinExistence type="predicted"/>
<evidence type="ECO:0000313" key="1">
    <source>
        <dbReference type="EMBL" id="MDT3676031.1"/>
    </source>
</evidence>